<dbReference type="PANTHER" id="PTHR48081:SF8">
    <property type="entry name" value="ALPHA_BETA HYDROLASE FOLD-3 DOMAIN-CONTAINING PROTEIN-RELATED"/>
    <property type="match status" value="1"/>
</dbReference>
<dbReference type="InterPro" id="IPR029058">
    <property type="entry name" value="AB_hydrolase_fold"/>
</dbReference>
<evidence type="ECO:0000259" key="2">
    <source>
        <dbReference type="Pfam" id="PF07859"/>
    </source>
</evidence>
<dbReference type="GO" id="GO:0017000">
    <property type="term" value="P:antibiotic biosynthetic process"/>
    <property type="evidence" value="ECO:0007669"/>
    <property type="project" value="UniProtKB-ARBA"/>
</dbReference>
<name>A0A9W9U6D6_9EURO</name>
<comment type="caution">
    <text evidence="3">The sequence shown here is derived from an EMBL/GenBank/DDBJ whole genome shotgun (WGS) entry which is preliminary data.</text>
</comment>
<organism evidence="3 4">
    <name type="scientific">Penicillium atrosanguineum</name>
    <dbReference type="NCBI Taxonomy" id="1132637"/>
    <lineage>
        <taxon>Eukaryota</taxon>
        <taxon>Fungi</taxon>
        <taxon>Dikarya</taxon>
        <taxon>Ascomycota</taxon>
        <taxon>Pezizomycotina</taxon>
        <taxon>Eurotiomycetes</taxon>
        <taxon>Eurotiomycetidae</taxon>
        <taxon>Eurotiales</taxon>
        <taxon>Aspergillaceae</taxon>
        <taxon>Penicillium</taxon>
    </lineage>
</organism>
<dbReference type="OrthoDB" id="408631at2759"/>
<evidence type="ECO:0000313" key="4">
    <source>
        <dbReference type="Proteomes" id="UP001147746"/>
    </source>
</evidence>
<accession>A0A9W9U6D6</accession>
<evidence type="ECO:0000313" key="3">
    <source>
        <dbReference type="EMBL" id="KAJ5320769.1"/>
    </source>
</evidence>
<dbReference type="EMBL" id="JAPZBO010000003">
    <property type="protein sequence ID" value="KAJ5320769.1"/>
    <property type="molecule type" value="Genomic_DNA"/>
</dbReference>
<dbReference type="InterPro" id="IPR013094">
    <property type="entry name" value="AB_hydrolase_3"/>
</dbReference>
<feature type="domain" description="Alpha/beta hydrolase fold-3" evidence="2">
    <location>
        <begin position="86"/>
        <end position="292"/>
    </location>
</feature>
<keyword evidence="4" id="KW-1185">Reference proteome</keyword>
<dbReference type="GO" id="GO:0016787">
    <property type="term" value="F:hydrolase activity"/>
    <property type="evidence" value="ECO:0007669"/>
    <property type="project" value="UniProtKB-KW"/>
</dbReference>
<sequence>MPLSYDPEFLKEAAPVLQQLAQVEPAALHDVKARRSMLAALTRPLAPMPDDIENIIHRVPTPDGHEVAVYHFRRKQEPREGGEPAIIHIHGGGYISLSAEACATPHIGSVQRTGVQILSIDYRLAPEYPYPTPLNDCWAALEFVYANAERLHIDPSRIAVKGESAGGGLAAALTIRARDCALSPPIAKQILIYPMLDDRTTTNPVGKLAFWNEIDNITGWTAYLGPDAGTGHFEATAAAARVESVEGLPPLYVDSGQLDIFGLESIEYAKRFMAVKINTECHIYPGLPHGFEAFAPLSKVVQQVVANRDKVAMSF</sequence>
<dbReference type="Gene3D" id="3.40.50.1820">
    <property type="entry name" value="alpha/beta hydrolase"/>
    <property type="match status" value="1"/>
</dbReference>
<keyword evidence="1" id="KW-0378">Hydrolase</keyword>
<dbReference type="Pfam" id="PF07859">
    <property type="entry name" value="Abhydrolase_3"/>
    <property type="match status" value="1"/>
</dbReference>
<dbReference type="AlphaFoldDB" id="A0A9W9U6D6"/>
<dbReference type="InterPro" id="IPR050300">
    <property type="entry name" value="GDXG_lipolytic_enzyme"/>
</dbReference>
<protein>
    <recommendedName>
        <fullName evidence="2">Alpha/beta hydrolase fold-3 domain-containing protein</fullName>
    </recommendedName>
</protein>
<reference evidence="3" key="1">
    <citation type="submission" date="2022-12" db="EMBL/GenBank/DDBJ databases">
        <authorList>
            <person name="Petersen C."/>
        </authorList>
    </citation>
    <scope>NUCLEOTIDE SEQUENCE</scope>
    <source>
        <strain evidence="3">IBT 21472</strain>
    </source>
</reference>
<reference evidence="3" key="2">
    <citation type="journal article" date="2023" name="IMA Fungus">
        <title>Comparative genomic study of the Penicillium genus elucidates a diverse pangenome and 15 lateral gene transfer events.</title>
        <authorList>
            <person name="Petersen C."/>
            <person name="Sorensen T."/>
            <person name="Nielsen M.R."/>
            <person name="Sondergaard T.E."/>
            <person name="Sorensen J.L."/>
            <person name="Fitzpatrick D.A."/>
            <person name="Frisvad J.C."/>
            <person name="Nielsen K.L."/>
        </authorList>
    </citation>
    <scope>NUCLEOTIDE SEQUENCE</scope>
    <source>
        <strain evidence="3">IBT 21472</strain>
    </source>
</reference>
<evidence type="ECO:0000256" key="1">
    <source>
        <dbReference type="ARBA" id="ARBA00022801"/>
    </source>
</evidence>
<proteinExistence type="predicted"/>
<dbReference type="Proteomes" id="UP001147746">
    <property type="component" value="Unassembled WGS sequence"/>
</dbReference>
<dbReference type="GO" id="GO:0072330">
    <property type="term" value="P:monocarboxylic acid biosynthetic process"/>
    <property type="evidence" value="ECO:0007669"/>
    <property type="project" value="UniProtKB-ARBA"/>
</dbReference>
<dbReference type="SUPFAM" id="SSF53474">
    <property type="entry name" value="alpha/beta-Hydrolases"/>
    <property type="match status" value="1"/>
</dbReference>
<dbReference type="PANTHER" id="PTHR48081">
    <property type="entry name" value="AB HYDROLASE SUPERFAMILY PROTEIN C4A8.06C"/>
    <property type="match status" value="1"/>
</dbReference>
<gene>
    <name evidence="3" type="ORF">N7476_003771</name>
</gene>